<accession>A0AA37LTC2</accession>
<gene>
    <name evidence="2" type="ORF">ColLi_06982</name>
</gene>
<evidence type="ECO:0000313" key="2">
    <source>
        <dbReference type="EMBL" id="GJC84144.1"/>
    </source>
</evidence>
<evidence type="ECO:0000256" key="1">
    <source>
        <dbReference type="SAM" id="MobiDB-lite"/>
    </source>
</evidence>
<comment type="caution">
    <text evidence="2">The sequence shown here is derived from an EMBL/GenBank/DDBJ whole genome shotgun (WGS) entry which is preliminary data.</text>
</comment>
<protein>
    <submittedName>
        <fullName evidence="2">Uncharacterized protein</fullName>
    </submittedName>
</protein>
<reference evidence="2 3" key="1">
    <citation type="submission" date="2021-07" db="EMBL/GenBank/DDBJ databases">
        <title>Genome data of Colletotrichum spaethianum.</title>
        <authorList>
            <person name="Utami Y.D."/>
            <person name="Hiruma K."/>
        </authorList>
    </citation>
    <scope>NUCLEOTIDE SEQUENCE [LARGE SCALE GENOMIC DNA]</scope>
    <source>
        <strain evidence="2 3">MAFF 242679</strain>
    </source>
</reference>
<sequence>MRDLRRAAGVALGGILRDVGAGSDSLGSLVLDILGLVLRGGTAGAGEANNDGNDGDEKSTDTAGNLGNELDGLDGVLLGNGDEEVELLLDEVNGVIKELEVVGRLGLLGLLGLVSKLGELLNGVLLLEGTTARGLSALGVGDGRGDPVTILLLVPVLGLLGLGVGNGQGLILKPVLGLGGLLINDLEGRVLIPVLGLLGLGVGDTGLVNPVLRLGVLGVVNLLLRVDGGGEVLEKGAGLDLLAVLLDDEGVVGVDNEGVELGGLDDASGGGRGEVLLLVLARLGVLVVEDEVDLVGVAALVRTKHDHVGGGVGELLLVKSLVLTEELELNFILDNEGLALVVNLLGELGRDGVVSSRVLDNKTLVALDALVDGGLLNSPFADVGPFLIVLGVFLGVGRAPASLPVVGELLKEGGLEGARAETR</sequence>
<organism evidence="2 3">
    <name type="scientific">Colletotrichum liriopes</name>
    <dbReference type="NCBI Taxonomy" id="708192"/>
    <lineage>
        <taxon>Eukaryota</taxon>
        <taxon>Fungi</taxon>
        <taxon>Dikarya</taxon>
        <taxon>Ascomycota</taxon>
        <taxon>Pezizomycotina</taxon>
        <taxon>Sordariomycetes</taxon>
        <taxon>Hypocreomycetidae</taxon>
        <taxon>Glomerellales</taxon>
        <taxon>Glomerellaceae</taxon>
        <taxon>Colletotrichum</taxon>
        <taxon>Colletotrichum spaethianum species complex</taxon>
    </lineage>
</organism>
<proteinExistence type="predicted"/>
<feature type="region of interest" description="Disordered" evidence="1">
    <location>
        <begin position="45"/>
        <end position="65"/>
    </location>
</feature>
<dbReference type="AlphaFoldDB" id="A0AA37LTC2"/>
<keyword evidence="3" id="KW-1185">Reference proteome</keyword>
<dbReference type="Proteomes" id="UP001055172">
    <property type="component" value="Unassembled WGS sequence"/>
</dbReference>
<evidence type="ECO:0000313" key="3">
    <source>
        <dbReference type="Proteomes" id="UP001055172"/>
    </source>
</evidence>
<dbReference type="EMBL" id="BPPX01000013">
    <property type="protein sequence ID" value="GJC84144.1"/>
    <property type="molecule type" value="Genomic_DNA"/>
</dbReference>
<name>A0AA37LTC2_9PEZI</name>